<dbReference type="PROSITE" id="PS51257">
    <property type="entry name" value="PROKAR_LIPOPROTEIN"/>
    <property type="match status" value="1"/>
</dbReference>
<sequence length="69" mass="7806">MIKSWTKKWVLILFLMASCCSYLVATTGEKYFKMANQALKRGDYHKAVAFYKRSCNLRVGVGCTSLGSM</sequence>
<dbReference type="Proteomes" id="UP000244700">
    <property type="component" value="Unassembled WGS sequence"/>
</dbReference>
<gene>
    <name evidence="2" type="ORF">C2R72_05240</name>
</gene>
<proteinExistence type="predicted"/>
<dbReference type="AlphaFoldDB" id="A0A2T6VFP0"/>
<feature type="signal peptide" evidence="1">
    <location>
        <begin position="1"/>
        <end position="25"/>
    </location>
</feature>
<evidence type="ECO:0000256" key="1">
    <source>
        <dbReference type="SAM" id="SignalP"/>
    </source>
</evidence>
<evidence type="ECO:0000313" key="2">
    <source>
        <dbReference type="EMBL" id="PUD76710.1"/>
    </source>
</evidence>
<name>A0A2T6VFP0_HELPX</name>
<keyword evidence="1" id="KW-0732">Signal</keyword>
<protein>
    <submittedName>
        <fullName evidence="2">Sel1 repeat protein</fullName>
    </submittedName>
</protein>
<accession>A0A2T6VFP0</accession>
<comment type="caution">
    <text evidence="2">The sequence shown here is derived from an EMBL/GenBank/DDBJ whole genome shotgun (WGS) entry which is preliminary data.</text>
</comment>
<dbReference type="EMBL" id="QBQT01000315">
    <property type="protein sequence ID" value="PUD76710.1"/>
    <property type="molecule type" value="Genomic_DNA"/>
</dbReference>
<feature type="chain" id="PRO_5015774164" evidence="1">
    <location>
        <begin position="26"/>
        <end position="69"/>
    </location>
</feature>
<evidence type="ECO:0000313" key="3">
    <source>
        <dbReference type="Proteomes" id="UP000244700"/>
    </source>
</evidence>
<feature type="non-terminal residue" evidence="2">
    <location>
        <position position="69"/>
    </location>
</feature>
<organism evidence="2 3">
    <name type="scientific">Helicobacter pylori</name>
    <name type="common">Campylobacter pylori</name>
    <dbReference type="NCBI Taxonomy" id="210"/>
    <lineage>
        <taxon>Bacteria</taxon>
        <taxon>Pseudomonadati</taxon>
        <taxon>Campylobacterota</taxon>
        <taxon>Epsilonproteobacteria</taxon>
        <taxon>Campylobacterales</taxon>
        <taxon>Helicobacteraceae</taxon>
        <taxon>Helicobacter</taxon>
    </lineage>
</organism>
<reference evidence="2 3" key="1">
    <citation type="submission" date="2018-01" db="EMBL/GenBank/DDBJ databases">
        <title>Helicobacter pylori genome-wide association study shows promise for predicting gastric cancer risk.</title>
        <authorList>
            <person name="Berthenet E."/>
            <person name="Yahara K."/>
            <person name="Thorell K."/>
            <person name="Pascoe B."/>
            <person name="Meric G."/>
            <person name="Mikhail J.M."/>
            <person name="Engstrand L."/>
            <person name="Enroth H."/>
            <person name="Burette A."/>
            <person name="Megraud F."/>
            <person name="Atherton J."/>
            <person name="Smith S."/>
            <person name="Wilkinson T.S."/>
            <person name="Hitchings M.D."/>
            <person name="Falush D."/>
            <person name="Sheppard S.K."/>
        </authorList>
    </citation>
    <scope>NUCLEOTIDE SEQUENCE [LARGE SCALE GENOMIC DNA]</scope>
    <source>
        <strain evidence="2 3">GIL237</strain>
    </source>
</reference>